<proteinExistence type="predicted"/>
<dbReference type="InterPro" id="IPR011463">
    <property type="entry name" value="DUF1569"/>
</dbReference>
<sequence length="149" mass="16388">MKNFFDQADAATIISRVQHINPASTPHWGKMTAAQMLAHCNAAMEMALGKKQVKRAWFSYLVGWLAKPMFLNEKPFPKGLPTDPSLLAGDGNGVEEEKNKLIGQIQELASGGPGVVTTAAHSFFGKLTAEQWARGMYKHLDHHLQQFGV</sequence>
<dbReference type="InterPro" id="IPR034660">
    <property type="entry name" value="DinB/YfiT-like"/>
</dbReference>
<name>A0A291QRD9_9BACT</name>
<evidence type="ECO:0000313" key="1">
    <source>
        <dbReference type="EMBL" id="ATL46404.1"/>
    </source>
</evidence>
<keyword evidence="2" id="KW-1185">Reference proteome</keyword>
<dbReference type="EMBL" id="CP023777">
    <property type="protein sequence ID" value="ATL46404.1"/>
    <property type="molecule type" value="Genomic_DNA"/>
</dbReference>
<dbReference type="KEGG" id="cbae:COR50_04005"/>
<dbReference type="AlphaFoldDB" id="A0A291QRD9"/>
<dbReference type="Gene3D" id="1.20.120.450">
    <property type="entry name" value="dinb family like domain"/>
    <property type="match status" value="1"/>
</dbReference>
<dbReference type="RefSeq" id="WP_098192792.1">
    <property type="nucleotide sequence ID" value="NZ_CP023777.1"/>
</dbReference>
<reference evidence="1 2" key="1">
    <citation type="submission" date="2017-10" db="EMBL/GenBank/DDBJ databases">
        <title>Paenichitinophaga pekingensis gen. nov., sp. nov., isolated from activated sludge.</title>
        <authorList>
            <person name="Jin D."/>
            <person name="Kong X."/>
            <person name="Deng Y."/>
            <person name="Bai Z."/>
        </authorList>
    </citation>
    <scope>NUCLEOTIDE SEQUENCE [LARGE SCALE GENOMIC DNA]</scope>
    <source>
        <strain evidence="1 2">13</strain>
    </source>
</reference>
<dbReference type="OrthoDB" id="2599194at2"/>
<dbReference type="Proteomes" id="UP000220133">
    <property type="component" value="Chromosome"/>
</dbReference>
<evidence type="ECO:0008006" key="3">
    <source>
        <dbReference type="Google" id="ProtNLM"/>
    </source>
</evidence>
<gene>
    <name evidence="1" type="ORF">COR50_04005</name>
</gene>
<dbReference type="Pfam" id="PF07606">
    <property type="entry name" value="DUF1569"/>
    <property type="match status" value="1"/>
</dbReference>
<accession>A0A291QRD9</accession>
<protein>
    <recommendedName>
        <fullName evidence="3">DUF1569 domain-containing protein</fullName>
    </recommendedName>
</protein>
<evidence type="ECO:0000313" key="2">
    <source>
        <dbReference type="Proteomes" id="UP000220133"/>
    </source>
</evidence>
<organism evidence="1 2">
    <name type="scientific">Chitinophaga caeni</name>
    <dbReference type="NCBI Taxonomy" id="2029983"/>
    <lineage>
        <taxon>Bacteria</taxon>
        <taxon>Pseudomonadati</taxon>
        <taxon>Bacteroidota</taxon>
        <taxon>Chitinophagia</taxon>
        <taxon>Chitinophagales</taxon>
        <taxon>Chitinophagaceae</taxon>
        <taxon>Chitinophaga</taxon>
    </lineage>
</organism>